<evidence type="ECO:0000313" key="8">
    <source>
        <dbReference type="EMBL" id="MBB5069545.1"/>
    </source>
</evidence>
<dbReference type="Pfam" id="PF03916">
    <property type="entry name" value="NrfD"/>
    <property type="match status" value="1"/>
</dbReference>
<sequence length="311" mass="31842">MGRRRGKGRGESIVPDAEFRSYYGRQIIKTPTWKVPDVPAYLFLGGLAGASATMAALADLTGRPRLRGAGRLAAAAGAGASVIALIHDLGRPARFLHMLRVFKPTSPLSVGSWILAPFSGVAAAAAASEVTGLLPGLGRLSGLVSGLVAPAMTTYTAVLLADTAVPGWHEVHRELPFVFAGSAVSTAGGLALLSVPVGEAGPARRMAVAGAVLELGAEELMLRDAGLVAEAYRTGTPGAVLRAAKALTCVAAVATAVAGRDRRVAAVAGLCLGVAGAATRYGIFEAGRVSARDPKYTVVPQRERLARTESE</sequence>
<dbReference type="EMBL" id="JACHIV010000001">
    <property type="protein sequence ID" value="MBB5069545.1"/>
    <property type="molecule type" value="Genomic_DNA"/>
</dbReference>
<dbReference type="Proteomes" id="UP000580474">
    <property type="component" value="Unassembled WGS sequence"/>
</dbReference>
<dbReference type="AlphaFoldDB" id="A0A840NHK6"/>
<keyword evidence="3" id="KW-1003">Cell membrane</keyword>
<feature type="transmembrane region" description="Helical" evidence="7">
    <location>
        <begin position="72"/>
        <end position="90"/>
    </location>
</feature>
<accession>A0A840NHK6</accession>
<evidence type="ECO:0000256" key="2">
    <source>
        <dbReference type="ARBA" id="ARBA00008929"/>
    </source>
</evidence>
<proteinExistence type="inferred from homology"/>
<feature type="transmembrane region" description="Helical" evidence="7">
    <location>
        <begin position="140"/>
        <end position="165"/>
    </location>
</feature>
<evidence type="ECO:0000256" key="4">
    <source>
        <dbReference type="ARBA" id="ARBA00022692"/>
    </source>
</evidence>
<evidence type="ECO:0000256" key="3">
    <source>
        <dbReference type="ARBA" id="ARBA00022475"/>
    </source>
</evidence>
<dbReference type="GO" id="GO:0005886">
    <property type="term" value="C:plasma membrane"/>
    <property type="evidence" value="ECO:0007669"/>
    <property type="project" value="UniProtKB-SubCell"/>
</dbReference>
<evidence type="ECO:0000256" key="5">
    <source>
        <dbReference type="ARBA" id="ARBA00022989"/>
    </source>
</evidence>
<name>A0A840NHK6_9PSEU</name>
<feature type="transmembrane region" description="Helical" evidence="7">
    <location>
        <begin position="110"/>
        <end position="128"/>
    </location>
</feature>
<keyword evidence="6 7" id="KW-0472">Membrane</keyword>
<feature type="transmembrane region" description="Helical" evidence="7">
    <location>
        <begin position="177"/>
        <end position="197"/>
    </location>
</feature>
<evidence type="ECO:0000256" key="6">
    <source>
        <dbReference type="ARBA" id="ARBA00023136"/>
    </source>
</evidence>
<dbReference type="Gene3D" id="1.20.1630.10">
    <property type="entry name" value="Formate dehydrogenase/DMSO reductase domain"/>
    <property type="match status" value="1"/>
</dbReference>
<evidence type="ECO:0000313" key="9">
    <source>
        <dbReference type="Proteomes" id="UP000580474"/>
    </source>
</evidence>
<evidence type="ECO:0000256" key="7">
    <source>
        <dbReference type="SAM" id="Phobius"/>
    </source>
</evidence>
<comment type="subcellular location">
    <subcellularLocation>
        <location evidence="1">Cell membrane</location>
        <topology evidence="1">Multi-pass membrane protein</topology>
    </subcellularLocation>
</comment>
<evidence type="ECO:0008006" key="10">
    <source>
        <dbReference type="Google" id="ProtNLM"/>
    </source>
</evidence>
<protein>
    <recommendedName>
        <fullName evidence="10">Polysulfide reductase NrfD</fullName>
    </recommendedName>
</protein>
<dbReference type="RefSeq" id="WP_184479220.1">
    <property type="nucleotide sequence ID" value="NZ_JACHIV010000001.1"/>
</dbReference>
<gene>
    <name evidence="8" type="ORF">BJ969_002633</name>
</gene>
<keyword evidence="4 7" id="KW-0812">Transmembrane</keyword>
<dbReference type="InterPro" id="IPR005614">
    <property type="entry name" value="NrfD-like"/>
</dbReference>
<keyword evidence="5 7" id="KW-1133">Transmembrane helix</keyword>
<keyword evidence="9" id="KW-1185">Reference proteome</keyword>
<organism evidence="8 9">
    <name type="scientific">Saccharopolyspora gloriosae</name>
    <dbReference type="NCBI Taxonomy" id="455344"/>
    <lineage>
        <taxon>Bacteria</taxon>
        <taxon>Bacillati</taxon>
        <taxon>Actinomycetota</taxon>
        <taxon>Actinomycetes</taxon>
        <taxon>Pseudonocardiales</taxon>
        <taxon>Pseudonocardiaceae</taxon>
        <taxon>Saccharopolyspora</taxon>
    </lineage>
</organism>
<comment type="caution">
    <text evidence="8">The sequence shown here is derived from an EMBL/GenBank/DDBJ whole genome shotgun (WGS) entry which is preliminary data.</text>
</comment>
<comment type="similarity">
    <text evidence="2">Belongs to the NrfD family.</text>
</comment>
<evidence type="ECO:0000256" key="1">
    <source>
        <dbReference type="ARBA" id="ARBA00004651"/>
    </source>
</evidence>
<reference evidence="8 9" key="1">
    <citation type="submission" date="2020-08" db="EMBL/GenBank/DDBJ databases">
        <title>Sequencing the genomes of 1000 actinobacteria strains.</title>
        <authorList>
            <person name="Klenk H.-P."/>
        </authorList>
    </citation>
    <scope>NUCLEOTIDE SEQUENCE [LARGE SCALE GENOMIC DNA]</scope>
    <source>
        <strain evidence="8 9">DSM 45582</strain>
    </source>
</reference>